<name>A0ABY0VY34_9PSED</name>
<sequence length="53" mass="6121">MVIKLYWALERYPLYKNLYSALYSRTEMGGRRGIKWSSVGLAQGDIDPLLAQQ</sequence>
<dbReference type="Proteomes" id="UP000182058">
    <property type="component" value="Chromosome I"/>
</dbReference>
<reference evidence="1 2" key="1">
    <citation type="submission" date="2016-10" db="EMBL/GenBank/DDBJ databases">
        <authorList>
            <person name="Varghese N."/>
            <person name="Submissions S."/>
        </authorList>
    </citation>
    <scope>NUCLEOTIDE SEQUENCE [LARGE SCALE GENOMIC DNA]</scope>
    <source>
        <strain evidence="1 2">BS3667</strain>
    </source>
</reference>
<protein>
    <submittedName>
        <fullName evidence="1">Uncharacterized protein</fullName>
    </submittedName>
</protein>
<dbReference type="EMBL" id="LT629795">
    <property type="protein sequence ID" value="SDU63006.1"/>
    <property type="molecule type" value="Genomic_DNA"/>
</dbReference>
<gene>
    <name evidence="1" type="ORF">SAMN04490201_3281</name>
</gene>
<proteinExistence type="predicted"/>
<evidence type="ECO:0000313" key="1">
    <source>
        <dbReference type="EMBL" id="SDU63006.1"/>
    </source>
</evidence>
<organism evidence="1 2">
    <name type="scientific">Pseudomonas psychrophila</name>
    <dbReference type="NCBI Taxonomy" id="122355"/>
    <lineage>
        <taxon>Bacteria</taxon>
        <taxon>Pseudomonadati</taxon>
        <taxon>Pseudomonadota</taxon>
        <taxon>Gammaproteobacteria</taxon>
        <taxon>Pseudomonadales</taxon>
        <taxon>Pseudomonadaceae</taxon>
        <taxon>Pseudomonas</taxon>
    </lineage>
</organism>
<accession>A0ABY0VY34</accession>
<evidence type="ECO:0000313" key="2">
    <source>
        <dbReference type="Proteomes" id="UP000182058"/>
    </source>
</evidence>
<keyword evidence="2" id="KW-1185">Reference proteome</keyword>